<organism evidence="1 2">
    <name type="scientific">Nezara viridula</name>
    <name type="common">Southern green stink bug</name>
    <name type="synonym">Cimex viridulus</name>
    <dbReference type="NCBI Taxonomy" id="85310"/>
    <lineage>
        <taxon>Eukaryota</taxon>
        <taxon>Metazoa</taxon>
        <taxon>Ecdysozoa</taxon>
        <taxon>Arthropoda</taxon>
        <taxon>Hexapoda</taxon>
        <taxon>Insecta</taxon>
        <taxon>Pterygota</taxon>
        <taxon>Neoptera</taxon>
        <taxon>Paraneoptera</taxon>
        <taxon>Hemiptera</taxon>
        <taxon>Heteroptera</taxon>
        <taxon>Panheteroptera</taxon>
        <taxon>Pentatomomorpha</taxon>
        <taxon>Pentatomoidea</taxon>
        <taxon>Pentatomidae</taxon>
        <taxon>Pentatominae</taxon>
        <taxon>Nezara</taxon>
    </lineage>
</organism>
<proteinExistence type="predicted"/>
<evidence type="ECO:0000313" key="1">
    <source>
        <dbReference type="EMBL" id="CAH1398178.1"/>
    </source>
</evidence>
<dbReference type="AlphaFoldDB" id="A0A9P0HA30"/>
<accession>A0A9P0HA30</accession>
<dbReference type="Proteomes" id="UP001152798">
    <property type="component" value="Chromosome 4"/>
</dbReference>
<dbReference type="EMBL" id="OV725080">
    <property type="protein sequence ID" value="CAH1398178.1"/>
    <property type="molecule type" value="Genomic_DNA"/>
</dbReference>
<evidence type="ECO:0000313" key="2">
    <source>
        <dbReference type="Proteomes" id="UP001152798"/>
    </source>
</evidence>
<name>A0A9P0HA30_NEZVI</name>
<sequence length="57" mass="6737">MNASIEGKRPRGRPKSRWIDRINKDAIELRADKWKEIAQYMERCSRLIKGTKDLHGL</sequence>
<reference evidence="1" key="1">
    <citation type="submission" date="2022-01" db="EMBL/GenBank/DDBJ databases">
        <authorList>
            <person name="King R."/>
        </authorList>
    </citation>
    <scope>NUCLEOTIDE SEQUENCE</scope>
</reference>
<gene>
    <name evidence="1" type="ORF">NEZAVI_LOCUS7876</name>
</gene>
<protein>
    <submittedName>
        <fullName evidence="1">Uncharacterized protein</fullName>
    </submittedName>
</protein>
<keyword evidence="2" id="KW-1185">Reference proteome</keyword>
<dbReference type="OrthoDB" id="6612737at2759"/>